<dbReference type="AlphaFoldDB" id="A0A7W3IG44"/>
<dbReference type="EMBL" id="JACGXS010000001">
    <property type="protein sequence ID" value="MBA8680525.1"/>
    <property type="molecule type" value="Genomic_DNA"/>
</dbReference>
<gene>
    <name evidence="1" type="ORF">H4O11_01715</name>
</gene>
<reference evidence="1 2" key="1">
    <citation type="submission" date="2020-08" db="EMBL/GenBank/DDBJ databases">
        <title>Stenotrophomonas tumulicola JCM 30961.</title>
        <authorList>
            <person name="Deng Y."/>
        </authorList>
    </citation>
    <scope>NUCLEOTIDE SEQUENCE [LARGE SCALE GENOMIC DNA]</scope>
    <source>
        <strain evidence="1 2">JCM 30961</strain>
    </source>
</reference>
<dbReference type="Proteomes" id="UP000547058">
    <property type="component" value="Unassembled WGS sequence"/>
</dbReference>
<evidence type="ECO:0000313" key="2">
    <source>
        <dbReference type="Proteomes" id="UP000547058"/>
    </source>
</evidence>
<protein>
    <submittedName>
        <fullName evidence="1">Uncharacterized protein</fullName>
    </submittedName>
</protein>
<proteinExistence type="predicted"/>
<sequence length="266" mass="26815">MSKVKLQDSLGRVVNIDGSATKGATVGVNLYGPDGKTLVPASALGFGADQSAPRVSWDQIGNLPGNIKILAGMTGLGFPVRVGPNDWRQRTLQAGGGIRVTNGNGRDGDPVFTLAKVEDSGDGQDLVKVTIDAYGRVIATASATTSDLVEGSNLYFTDPRADARVEAGIANHVAEADPHPQYTTESEAAAAAPVQSVVGKQGDVTASHIAGALGLGTAATADATDFIAAASLAALPDAVDDAAAATAGVVVGGMYRNGSTLCVRIS</sequence>
<dbReference type="RefSeq" id="WP_182337711.1">
    <property type="nucleotide sequence ID" value="NZ_JACGXS010000001.1"/>
</dbReference>
<name>A0A7W3IG44_9GAMM</name>
<keyword evidence="2" id="KW-1185">Reference proteome</keyword>
<accession>A0A7W3IG44</accession>
<comment type="caution">
    <text evidence="1">The sequence shown here is derived from an EMBL/GenBank/DDBJ whole genome shotgun (WGS) entry which is preliminary data.</text>
</comment>
<evidence type="ECO:0000313" key="1">
    <source>
        <dbReference type="EMBL" id="MBA8680525.1"/>
    </source>
</evidence>
<organism evidence="1 2">
    <name type="scientific">Stenotrophomonas tumulicola</name>
    <dbReference type="NCBI Taxonomy" id="1685415"/>
    <lineage>
        <taxon>Bacteria</taxon>
        <taxon>Pseudomonadati</taxon>
        <taxon>Pseudomonadota</taxon>
        <taxon>Gammaproteobacteria</taxon>
        <taxon>Lysobacterales</taxon>
        <taxon>Lysobacteraceae</taxon>
        <taxon>Stenotrophomonas</taxon>
    </lineage>
</organism>